<sequence length="63" mass="6731">MIWRYDIVIAKSKTSTIPAAGKAYQVAAADSTNKAVVICSVPYATEDKASDDNKAKALNLVKD</sequence>
<accession>F7R2C1</accession>
<protein>
    <submittedName>
        <fullName evidence="1">Uncharacterized protein</fullName>
    </submittedName>
</protein>
<evidence type="ECO:0000313" key="2">
    <source>
        <dbReference type="Proteomes" id="UP000002971"/>
    </source>
</evidence>
<organism evidence="1 2">
    <name type="scientific">Ligilactobacillus ruminis SPM0211</name>
    <dbReference type="NCBI Taxonomy" id="1040964"/>
    <lineage>
        <taxon>Bacteria</taxon>
        <taxon>Bacillati</taxon>
        <taxon>Bacillota</taxon>
        <taxon>Bacilli</taxon>
        <taxon>Lactobacillales</taxon>
        <taxon>Lactobacillaceae</taxon>
        <taxon>Ligilactobacillus</taxon>
    </lineage>
</organism>
<dbReference type="AlphaFoldDB" id="F7R2C1"/>
<dbReference type="Proteomes" id="UP000002971">
    <property type="component" value="Unassembled WGS sequence"/>
</dbReference>
<dbReference type="EMBL" id="AFOJ01000007">
    <property type="protein sequence ID" value="EGM50158.1"/>
    <property type="molecule type" value="Genomic_DNA"/>
</dbReference>
<name>F7R2C1_9LACO</name>
<proteinExistence type="predicted"/>
<evidence type="ECO:0000313" key="1">
    <source>
        <dbReference type="EMBL" id="EGM50158.1"/>
    </source>
</evidence>
<reference evidence="1 2" key="1">
    <citation type="journal article" date="2011" name="J. Bacteriol.">
        <title>Genome Sequence of Lactobacillus ruminis SPM0211, Isolated from a Fecal Sample from a Healthy Korean.</title>
        <authorList>
            <person name="Lee S."/>
            <person name="Cho Y.J."/>
            <person name="Lee A.H."/>
            <person name="Chun J."/>
            <person name="Ha N.J."/>
            <person name="Ko G."/>
        </authorList>
    </citation>
    <scope>NUCLEOTIDE SEQUENCE [LARGE SCALE GENOMIC DNA]</scope>
    <source>
        <strain evidence="1 2">SPM0211</strain>
    </source>
</reference>
<gene>
    <name evidence="1" type="ORF">LRU_01837</name>
</gene>
<comment type="caution">
    <text evidence="1">The sequence shown here is derived from an EMBL/GenBank/DDBJ whole genome shotgun (WGS) entry which is preliminary data.</text>
</comment>